<organism evidence="1 2">
    <name type="scientific">Paenibacillus antarcticus</name>
    <dbReference type="NCBI Taxonomy" id="253703"/>
    <lineage>
        <taxon>Bacteria</taxon>
        <taxon>Bacillati</taxon>
        <taxon>Bacillota</taxon>
        <taxon>Bacilli</taxon>
        <taxon>Bacillales</taxon>
        <taxon>Paenibacillaceae</taxon>
        <taxon>Paenibacillus</taxon>
    </lineage>
</organism>
<dbReference type="Proteomes" id="UP000077355">
    <property type="component" value="Unassembled WGS sequence"/>
</dbReference>
<sequence>MGSGVELQGVDQMLESIRRKMNSGIFRLENQGLREGGEIFAEGQREKVSVSSIDHLHMRDDINVSPVRREDGLRFVTIGPGNKTKWRAHFDEYGTKNHSARPFIYPSFHENKSRVSQFLSAEFRKGMQ</sequence>
<reference evidence="1 2" key="1">
    <citation type="submission" date="2016-03" db="EMBL/GenBank/DDBJ databases">
        <title>Draft genome sequence of Paenibacillus antarcticus CECT 5836.</title>
        <authorList>
            <person name="Shin S.-K."/>
            <person name="Yi H."/>
        </authorList>
    </citation>
    <scope>NUCLEOTIDE SEQUENCE [LARGE SCALE GENOMIC DNA]</scope>
    <source>
        <strain evidence="1 2">CECT 5836</strain>
    </source>
</reference>
<accession>A0A168R176</accession>
<comment type="caution">
    <text evidence="1">The sequence shown here is derived from an EMBL/GenBank/DDBJ whole genome shotgun (WGS) entry which is preliminary data.</text>
</comment>
<dbReference type="Pfam" id="PF04883">
    <property type="entry name" value="HK97-gp10_like"/>
    <property type="match status" value="1"/>
</dbReference>
<gene>
    <name evidence="1" type="ORF">PBAT_02180</name>
</gene>
<evidence type="ECO:0000313" key="2">
    <source>
        <dbReference type="Proteomes" id="UP000077355"/>
    </source>
</evidence>
<dbReference type="OrthoDB" id="886754at2"/>
<name>A0A168R176_9BACL</name>
<dbReference type="EMBL" id="LVJI01000001">
    <property type="protein sequence ID" value="OAB48461.1"/>
    <property type="molecule type" value="Genomic_DNA"/>
</dbReference>
<dbReference type="NCBIfam" id="TIGR01725">
    <property type="entry name" value="phge_HK97_gp10"/>
    <property type="match status" value="1"/>
</dbReference>
<protein>
    <recommendedName>
        <fullName evidence="3">HK97 gp10 family phage protein</fullName>
    </recommendedName>
</protein>
<dbReference type="RefSeq" id="WP_068646088.1">
    <property type="nucleotide sequence ID" value="NZ_CP043611.1"/>
</dbReference>
<keyword evidence="2" id="KW-1185">Reference proteome</keyword>
<evidence type="ECO:0008006" key="3">
    <source>
        <dbReference type="Google" id="ProtNLM"/>
    </source>
</evidence>
<dbReference type="AlphaFoldDB" id="A0A168R176"/>
<evidence type="ECO:0000313" key="1">
    <source>
        <dbReference type="EMBL" id="OAB48461.1"/>
    </source>
</evidence>
<proteinExistence type="predicted"/>
<dbReference type="InterPro" id="IPR010064">
    <property type="entry name" value="HK97-gp10_tail"/>
</dbReference>